<feature type="domain" description="NAD(P)-binding" evidence="1">
    <location>
        <begin position="8"/>
        <end position="194"/>
    </location>
</feature>
<accession>A0ABN2FM55</accession>
<organism evidence="2 3">
    <name type="scientific">Kribbella alba</name>
    <dbReference type="NCBI Taxonomy" id="190197"/>
    <lineage>
        <taxon>Bacteria</taxon>
        <taxon>Bacillati</taxon>
        <taxon>Actinomycetota</taxon>
        <taxon>Actinomycetes</taxon>
        <taxon>Propionibacteriales</taxon>
        <taxon>Kribbellaceae</taxon>
        <taxon>Kribbella</taxon>
    </lineage>
</organism>
<protein>
    <submittedName>
        <fullName evidence="2">NAD(P)-dependent oxidoreductase</fullName>
    </submittedName>
</protein>
<name>A0ABN2FM55_9ACTN</name>
<reference evidence="2 3" key="1">
    <citation type="journal article" date="2019" name="Int. J. Syst. Evol. Microbiol.">
        <title>The Global Catalogue of Microorganisms (GCM) 10K type strain sequencing project: providing services to taxonomists for standard genome sequencing and annotation.</title>
        <authorList>
            <consortium name="The Broad Institute Genomics Platform"/>
            <consortium name="The Broad Institute Genome Sequencing Center for Infectious Disease"/>
            <person name="Wu L."/>
            <person name="Ma J."/>
        </authorList>
    </citation>
    <scope>NUCLEOTIDE SEQUENCE [LARGE SCALE GENOMIC DNA]</scope>
    <source>
        <strain evidence="2 3">JCM 14306</strain>
    </source>
</reference>
<evidence type="ECO:0000313" key="3">
    <source>
        <dbReference type="Proteomes" id="UP001501319"/>
    </source>
</evidence>
<evidence type="ECO:0000259" key="1">
    <source>
        <dbReference type="Pfam" id="PF13460"/>
    </source>
</evidence>
<sequence length="209" mass="22125">MNKVLVFGAGGRAGRAAVEEALSRGHDVTAAVRDPNQYADLPPGAKVIAADVTLPADVARLAGEHDALIAAVYDGGTDPADFFVKAARALSEGAGKARLVWVGLASIVEAEPGVLLMDTPGYPQEFRAFYLAHEAAAEIFAESALDWVSIAPAGDFDHEHPVRTGGYQVIRADSASRISYADLAIALLDEIDDPRHHRTRIGVARTRST</sequence>
<gene>
    <name evidence="2" type="ORF">GCM10009744_49340</name>
</gene>
<keyword evidence="3" id="KW-1185">Reference proteome</keyword>
<dbReference type="Proteomes" id="UP001501319">
    <property type="component" value="Unassembled WGS sequence"/>
</dbReference>
<dbReference type="Gene3D" id="3.40.50.720">
    <property type="entry name" value="NAD(P)-binding Rossmann-like Domain"/>
    <property type="match status" value="1"/>
</dbReference>
<dbReference type="SUPFAM" id="SSF51735">
    <property type="entry name" value="NAD(P)-binding Rossmann-fold domains"/>
    <property type="match status" value="1"/>
</dbReference>
<dbReference type="EMBL" id="BAAANE010000008">
    <property type="protein sequence ID" value="GAA1651694.1"/>
    <property type="molecule type" value="Genomic_DNA"/>
</dbReference>
<dbReference type="InterPro" id="IPR036291">
    <property type="entry name" value="NAD(P)-bd_dom_sf"/>
</dbReference>
<comment type="caution">
    <text evidence="2">The sequence shown here is derived from an EMBL/GenBank/DDBJ whole genome shotgun (WGS) entry which is preliminary data.</text>
</comment>
<dbReference type="Pfam" id="PF13460">
    <property type="entry name" value="NAD_binding_10"/>
    <property type="match status" value="1"/>
</dbReference>
<proteinExistence type="predicted"/>
<dbReference type="InterPro" id="IPR016040">
    <property type="entry name" value="NAD(P)-bd_dom"/>
</dbReference>
<evidence type="ECO:0000313" key="2">
    <source>
        <dbReference type="EMBL" id="GAA1651694.1"/>
    </source>
</evidence>
<dbReference type="RefSeq" id="WP_344114422.1">
    <property type="nucleotide sequence ID" value="NZ_BAAANE010000008.1"/>
</dbReference>
<dbReference type="PANTHER" id="PTHR43355">
    <property type="entry name" value="FLAVIN REDUCTASE (NADPH)"/>
    <property type="match status" value="1"/>
</dbReference>
<dbReference type="InterPro" id="IPR051606">
    <property type="entry name" value="Polyketide_Oxido-like"/>
</dbReference>
<dbReference type="PANTHER" id="PTHR43355:SF2">
    <property type="entry name" value="FLAVIN REDUCTASE (NADPH)"/>
    <property type="match status" value="1"/>
</dbReference>